<comment type="pathway">
    <text evidence="8">Protein modification; lipoprotein biosynthesis (N-acyl transfer).</text>
</comment>
<dbReference type="EC" id="2.3.1.269" evidence="8"/>
<keyword evidence="3 8" id="KW-0808">Transferase</keyword>
<dbReference type="HAMAP" id="MF_01148">
    <property type="entry name" value="Lnt"/>
    <property type="match status" value="1"/>
</dbReference>
<organism evidence="10 11">
    <name type="scientific">Mumia flava</name>
    <dbReference type="NCBI Taxonomy" id="1348852"/>
    <lineage>
        <taxon>Bacteria</taxon>
        <taxon>Bacillati</taxon>
        <taxon>Actinomycetota</taxon>
        <taxon>Actinomycetes</taxon>
        <taxon>Propionibacteriales</taxon>
        <taxon>Nocardioidaceae</taxon>
        <taxon>Mumia</taxon>
    </lineage>
</organism>
<evidence type="ECO:0000256" key="1">
    <source>
        <dbReference type="ARBA" id="ARBA00004651"/>
    </source>
</evidence>
<keyword evidence="6 8" id="KW-0472">Membrane</keyword>
<dbReference type="AlphaFoldDB" id="A0A2M9B698"/>
<feature type="transmembrane region" description="Helical" evidence="8">
    <location>
        <begin position="472"/>
        <end position="492"/>
    </location>
</feature>
<feature type="transmembrane region" description="Helical" evidence="8">
    <location>
        <begin position="75"/>
        <end position="98"/>
    </location>
</feature>
<comment type="similarity">
    <text evidence="8">Belongs to the CN hydrolase family. Apolipoprotein N-acyltransferase subfamily.</text>
</comment>
<evidence type="ECO:0000256" key="4">
    <source>
        <dbReference type="ARBA" id="ARBA00022692"/>
    </source>
</evidence>
<sequence length="499" mass="52556">MTALARAAAAAVGGVLLACAFPPVGVAALMWPGLVLLVVALLGARVRDAAWIGWIFGSAFLLVLLRWVLVFDVPGAYVALALVEGAFYAGFGAVFAVLSRSRWWPLLGACAWMATEMLRSLVPFGGFVWGRLAFAAVDTPLASVARWLGVAVLSGVVFGTAALAVWAFQRGAVGRRRRLATAAVVLAATFTIAAVLPVGLAGSGRSIQVAVVQGDVPGTGAQFLGEQREVLENHVRETQAYASAVRTGESPQPDVVLWPENASDIDPLTDATANAMISAAAQDVDAPILVGAILDGPDDGTAYNAGIVWDPVSGPGEQYVKQHLVPWGEYVPLRSFSEWLVPRLADEIPRDILPGEESGELRIDGGVVGTMMCFDVVFDRLARSAVIGGAEMLVVQTNNATFTGTAQPDQQWEVARMRAIESGRYVAVPSTNGISGFIAPDGAVDQVAPTQEPAWLAQEVRAATSVTTGTRFGVWLELVALLVTVAAVVLLVRRPGHTR</sequence>
<dbReference type="PROSITE" id="PS50263">
    <property type="entry name" value="CN_HYDROLASE"/>
    <property type="match status" value="1"/>
</dbReference>
<comment type="subcellular location">
    <subcellularLocation>
        <location evidence="1 8">Cell membrane</location>
        <topology evidence="1 8">Multi-pass membrane protein</topology>
    </subcellularLocation>
</comment>
<keyword evidence="7 8" id="KW-0012">Acyltransferase</keyword>
<evidence type="ECO:0000313" key="10">
    <source>
        <dbReference type="EMBL" id="PJJ53479.1"/>
    </source>
</evidence>
<evidence type="ECO:0000256" key="7">
    <source>
        <dbReference type="ARBA" id="ARBA00023315"/>
    </source>
</evidence>
<dbReference type="NCBIfam" id="TIGR00546">
    <property type="entry name" value="lnt"/>
    <property type="match status" value="1"/>
</dbReference>
<dbReference type="Pfam" id="PF00795">
    <property type="entry name" value="CN_hydrolase"/>
    <property type="match status" value="1"/>
</dbReference>
<comment type="catalytic activity">
    <reaction evidence="8">
        <text>N-terminal S-1,2-diacyl-sn-glyceryl-L-cysteinyl-[lipoprotein] + a glycerophospholipid = N-acyl-S-1,2-diacyl-sn-glyceryl-L-cysteinyl-[lipoprotein] + a 2-acyl-sn-glycero-3-phospholipid + H(+)</text>
        <dbReference type="Rhea" id="RHEA:48228"/>
        <dbReference type="Rhea" id="RHEA-COMP:14681"/>
        <dbReference type="Rhea" id="RHEA-COMP:14684"/>
        <dbReference type="ChEBI" id="CHEBI:15378"/>
        <dbReference type="ChEBI" id="CHEBI:136912"/>
        <dbReference type="ChEBI" id="CHEBI:140656"/>
        <dbReference type="ChEBI" id="CHEBI:140657"/>
        <dbReference type="ChEBI" id="CHEBI:140660"/>
        <dbReference type="EC" id="2.3.1.269"/>
    </reaction>
</comment>
<reference evidence="10 11" key="1">
    <citation type="submission" date="2017-11" db="EMBL/GenBank/DDBJ databases">
        <title>Genomic Encyclopedia of Archaeal and Bacterial Type Strains, Phase II (KMG-II): From Individual Species to Whole Genera.</title>
        <authorList>
            <person name="Goeker M."/>
        </authorList>
    </citation>
    <scope>NUCLEOTIDE SEQUENCE [LARGE SCALE GENOMIC DNA]</scope>
    <source>
        <strain evidence="10 11">DSM 27763</strain>
    </source>
</reference>
<gene>
    <name evidence="8" type="primary">lnt</name>
    <name evidence="10" type="ORF">CLV56_2968</name>
</gene>
<dbReference type="Gene3D" id="3.60.110.10">
    <property type="entry name" value="Carbon-nitrogen hydrolase"/>
    <property type="match status" value="1"/>
</dbReference>
<dbReference type="PANTHER" id="PTHR38686:SF1">
    <property type="entry name" value="APOLIPOPROTEIN N-ACYLTRANSFERASE"/>
    <property type="match status" value="1"/>
</dbReference>
<name>A0A2M9B698_9ACTN</name>
<dbReference type="InterPro" id="IPR045378">
    <property type="entry name" value="LNT_N"/>
</dbReference>
<dbReference type="InterPro" id="IPR003010">
    <property type="entry name" value="C-N_Hydrolase"/>
</dbReference>
<accession>A0A2M9B698</accession>
<dbReference type="Pfam" id="PF20154">
    <property type="entry name" value="LNT_N"/>
    <property type="match status" value="1"/>
</dbReference>
<evidence type="ECO:0000313" key="11">
    <source>
        <dbReference type="Proteomes" id="UP000230842"/>
    </source>
</evidence>
<comment type="caution">
    <text evidence="10">The sequence shown here is derived from an EMBL/GenBank/DDBJ whole genome shotgun (WGS) entry which is preliminary data.</text>
</comment>
<dbReference type="GO" id="GO:0016410">
    <property type="term" value="F:N-acyltransferase activity"/>
    <property type="evidence" value="ECO:0007669"/>
    <property type="project" value="UniProtKB-UniRule"/>
</dbReference>
<evidence type="ECO:0000256" key="8">
    <source>
        <dbReference type="HAMAP-Rule" id="MF_01148"/>
    </source>
</evidence>
<dbReference type="UniPathway" id="UPA00666"/>
<feature type="transmembrane region" description="Helical" evidence="8">
    <location>
        <begin position="51"/>
        <end position="69"/>
    </location>
</feature>
<evidence type="ECO:0000259" key="9">
    <source>
        <dbReference type="PROSITE" id="PS50263"/>
    </source>
</evidence>
<proteinExistence type="inferred from homology"/>
<dbReference type="SUPFAM" id="SSF56317">
    <property type="entry name" value="Carbon-nitrogen hydrolase"/>
    <property type="match status" value="1"/>
</dbReference>
<dbReference type="Proteomes" id="UP000230842">
    <property type="component" value="Unassembled WGS sequence"/>
</dbReference>
<evidence type="ECO:0000256" key="3">
    <source>
        <dbReference type="ARBA" id="ARBA00022679"/>
    </source>
</evidence>
<feature type="domain" description="CN hydrolase" evidence="9">
    <location>
        <begin position="207"/>
        <end position="462"/>
    </location>
</feature>
<feature type="transmembrane region" description="Helical" evidence="8">
    <location>
        <begin position="28"/>
        <end position="44"/>
    </location>
</feature>
<dbReference type="EMBL" id="PGEZ01000002">
    <property type="protein sequence ID" value="PJJ53479.1"/>
    <property type="molecule type" value="Genomic_DNA"/>
</dbReference>
<dbReference type="GO" id="GO:0042158">
    <property type="term" value="P:lipoprotein biosynthetic process"/>
    <property type="evidence" value="ECO:0007669"/>
    <property type="project" value="UniProtKB-UniRule"/>
</dbReference>
<evidence type="ECO:0000256" key="2">
    <source>
        <dbReference type="ARBA" id="ARBA00022475"/>
    </source>
</evidence>
<dbReference type="GO" id="GO:0005886">
    <property type="term" value="C:plasma membrane"/>
    <property type="evidence" value="ECO:0007669"/>
    <property type="project" value="UniProtKB-SubCell"/>
</dbReference>
<keyword evidence="5 8" id="KW-1133">Transmembrane helix</keyword>
<dbReference type="InterPro" id="IPR036526">
    <property type="entry name" value="C-N_Hydrolase_sf"/>
</dbReference>
<feature type="transmembrane region" description="Helical" evidence="8">
    <location>
        <begin position="179"/>
        <end position="200"/>
    </location>
</feature>
<protein>
    <recommendedName>
        <fullName evidence="8">Apolipoprotein N-acyltransferase</fullName>
        <shortName evidence="8">ALP N-acyltransferase</shortName>
        <ecNumber evidence="8">2.3.1.269</ecNumber>
    </recommendedName>
</protein>
<dbReference type="PANTHER" id="PTHR38686">
    <property type="entry name" value="APOLIPOPROTEIN N-ACYLTRANSFERASE"/>
    <property type="match status" value="1"/>
</dbReference>
<feature type="transmembrane region" description="Helical" evidence="8">
    <location>
        <begin position="110"/>
        <end position="132"/>
    </location>
</feature>
<keyword evidence="2 8" id="KW-1003">Cell membrane</keyword>
<keyword evidence="11" id="KW-1185">Reference proteome</keyword>
<dbReference type="CDD" id="cd07571">
    <property type="entry name" value="ALP_N-acyl_transferase"/>
    <property type="match status" value="1"/>
</dbReference>
<keyword evidence="4 8" id="KW-0812">Transmembrane</keyword>
<evidence type="ECO:0000256" key="5">
    <source>
        <dbReference type="ARBA" id="ARBA00022989"/>
    </source>
</evidence>
<feature type="transmembrane region" description="Helical" evidence="8">
    <location>
        <begin position="144"/>
        <end position="167"/>
    </location>
</feature>
<keyword evidence="10" id="KW-0449">Lipoprotein</keyword>
<evidence type="ECO:0000256" key="6">
    <source>
        <dbReference type="ARBA" id="ARBA00023136"/>
    </source>
</evidence>
<comment type="function">
    <text evidence="8">Catalyzes the phospholipid dependent N-acylation of the N-terminal cysteine of apolipoprotein, the last step in lipoprotein maturation.</text>
</comment>
<dbReference type="InterPro" id="IPR004563">
    <property type="entry name" value="Apolipo_AcylTrfase"/>
</dbReference>
<dbReference type="PROSITE" id="PS51257">
    <property type="entry name" value="PROKAR_LIPOPROTEIN"/>
    <property type="match status" value="1"/>
</dbReference>